<gene>
    <name evidence="1" type="ORF">GCM10010448_47100</name>
</gene>
<protein>
    <submittedName>
        <fullName evidence="1">Uncharacterized protein</fullName>
    </submittedName>
</protein>
<sequence length="72" mass="7051">MDALVGVEGAARGDSAGGTAVVTAMALRDTPAPLPVPVRRGSAVRPAPVPVTVAPRASAVPALVGPYPDGRP</sequence>
<dbReference type="Proteomes" id="UP001501532">
    <property type="component" value="Unassembled WGS sequence"/>
</dbReference>
<reference evidence="2" key="1">
    <citation type="journal article" date="2019" name="Int. J. Syst. Evol. Microbiol.">
        <title>The Global Catalogue of Microorganisms (GCM) 10K type strain sequencing project: providing services to taxonomists for standard genome sequencing and annotation.</title>
        <authorList>
            <consortium name="The Broad Institute Genomics Platform"/>
            <consortium name="The Broad Institute Genome Sequencing Center for Infectious Disease"/>
            <person name="Wu L."/>
            <person name="Ma J."/>
        </authorList>
    </citation>
    <scope>NUCLEOTIDE SEQUENCE [LARGE SCALE GENOMIC DNA]</scope>
    <source>
        <strain evidence="2">JCM 9091</strain>
    </source>
</reference>
<evidence type="ECO:0000313" key="2">
    <source>
        <dbReference type="Proteomes" id="UP001501532"/>
    </source>
</evidence>
<dbReference type="EMBL" id="BAAAUF010000045">
    <property type="protein sequence ID" value="GAA3058230.1"/>
    <property type="molecule type" value="Genomic_DNA"/>
</dbReference>
<proteinExistence type="predicted"/>
<comment type="caution">
    <text evidence="1">The sequence shown here is derived from an EMBL/GenBank/DDBJ whole genome shotgun (WGS) entry which is preliminary data.</text>
</comment>
<keyword evidence="2" id="KW-1185">Reference proteome</keyword>
<name>A0ABP6LS73_9ACTN</name>
<organism evidence="1 2">
    <name type="scientific">Streptomyces glomeratus</name>
    <dbReference type="NCBI Taxonomy" id="284452"/>
    <lineage>
        <taxon>Bacteria</taxon>
        <taxon>Bacillati</taxon>
        <taxon>Actinomycetota</taxon>
        <taxon>Actinomycetes</taxon>
        <taxon>Kitasatosporales</taxon>
        <taxon>Streptomycetaceae</taxon>
        <taxon>Streptomyces</taxon>
    </lineage>
</organism>
<accession>A0ABP6LS73</accession>
<evidence type="ECO:0000313" key="1">
    <source>
        <dbReference type="EMBL" id="GAA3058230.1"/>
    </source>
</evidence>